<comment type="caution">
    <text evidence="9">The sequence shown here is derived from an EMBL/GenBank/DDBJ whole genome shotgun (WGS) entry which is preliminary data.</text>
</comment>
<dbReference type="InterPro" id="IPR019734">
    <property type="entry name" value="TPR_rpt"/>
</dbReference>
<keyword evidence="3" id="KW-0677">Repeat</keyword>
<dbReference type="Gene3D" id="3.30.70.270">
    <property type="match status" value="1"/>
</dbReference>
<feature type="coiled-coil region" evidence="7">
    <location>
        <begin position="342"/>
        <end position="369"/>
    </location>
</feature>
<evidence type="ECO:0000256" key="5">
    <source>
        <dbReference type="ARBA" id="ARBA00038253"/>
    </source>
</evidence>
<evidence type="ECO:0000256" key="1">
    <source>
        <dbReference type="ARBA" id="ARBA00004496"/>
    </source>
</evidence>
<dbReference type="InterPro" id="IPR011717">
    <property type="entry name" value="TPR-4"/>
</dbReference>
<proteinExistence type="inferred from homology"/>
<feature type="repeat" description="TPR" evidence="6">
    <location>
        <begin position="204"/>
        <end position="237"/>
    </location>
</feature>
<dbReference type="InterPro" id="IPR029787">
    <property type="entry name" value="Nucleotide_cyclase"/>
</dbReference>
<keyword evidence="2" id="KW-0963">Cytoplasm</keyword>
<dbReference type="EMBL" id="WOFE01000001">
    <property type="protein sequence ID" value="MBM5570290.1"/>
    <property type="molecule type" value="Genomic_DNA"/>
</dbReference>
<comment type="similarity">
    <text evidence="5">Belongs to the Rap family.</text>
</comment>
<evidence type="ECO:0000256" key="6">
    <source>
        <dbReference type="PROSITE-ProRule" id="PRU00339"/>
    </source>
</evidence>
<keyword evidence="10" id="KW-1185">Reference proteome</keyword>
<comment type="subcellular location">
    <subcellularLocation>
        <location evidence="1">Cytoplasm</location>
    </subcellularLocation>
</comment>
<evidence type="ECO:0000256" key="4">
    <source>
        <dbReference type="ARBA" id="ARBA00022803"/>
    </source>
</evidence>
<dbReference type="PANTHER" id="PTHR46630:SF1">
    <property type="entry name" value="TETRATRICOPEPTIDE REPEAT PROTEIN 29"/>
    <property type="match status" value="1"/>
</dbReference>
<organism evidence="9 10">
    <name type="scientific">Deefgea chitinilytica</name>
    <dbReference type="NCBI Taxonomy" id="570276"/>
    <lineage>
        <taxon>Bacteria</taxon>
        <taxon>Pseudomonadati</taxon>
        <taxon>Pseudomonadota</taxon>
        <taxon>Betaproteobacteria</taxon>
        <taxon>Neisseriales</taxon>
        <taxon>Chitinibacteraceae</taxon>
        <taxon>Deefgea</taxon>
    </lineage>
</organism>
<dbReference type="PANTHER" id="PTHR46630">
    <property type="entry name" value="TETRATRICOPEPTIDE REPEAT PROTEIN 29"/>
    <property type="match status" value="1"/>
</dbReference>
<gene>
    <name evidence="9" type="ORF">GM173_01730</name>
</gene>
<feature type="domain" description="GGDEF" evidence="8">
    <location>
        <begin position="369"/>
        <end position="479"/>
    </location>
</feature>
<evidence type="ECO:0000256" key="3">
    <source>
        <dbReference type="ARBA" id="ARBA00022737"/>
    </source>
</evidence>
<dbReference type="Pfam" id="PF07721">
    <property type="entry name" value="TPR_4"/>
    <property type="match status" value="1"/>
</dbReference>
<evidence type="ECO:0000313" key="10">
    <source>
        <dbReference type="Proteomes" id="UP001195660"/>
    </source>
</evidence>
<accession>A0ABS2C814</accession>
<dbReference type="SUPFAM" id="SSF48452">
    <property type="entry name" value="TPR-like"/>
    <property type="match status" value="2"/>
</dbReference>
<dbReference type="Pfam" id="PF13432">
    <property type="entry name" value="TPR_16"/>
    <property type="match status" value="1"/>
</dbReference>
<protein>
    <submittedName>
        <fullName evidence="9">Tetratricopeptide repeat protein</fullName>
    </submittedName>
</protein>
<reference evidence="9 10" key="1">
    <citation type="submission" date="2019-11" db="EMBL/GenBank/DDBJ databases">
        <title>Novel Deefgea species.</title>
        <authorList>
            <person name="Han J.-H."/>
        </authorList>
    </citation>
    <scope>NUCLEOTIDE SEQUENCE [LARGE SCALE GENOMIC DNA]</scope>
    <source>
        <strain evidence="9 10">LMG 24817</strain>
    </source>
</reference>
<dbReference type="Gene3D" id="1.25.40.10">
    <property type="entry name" value="Tetratricopeptide repeat domain"/>
    <property type="match status" value="2"/>
</dbReference>
<evidence type="ECO:0000313" key="9">
    <source>
        <dbReference type="EMBL" id="MBM5570290.1"/>
    </source>
</evidence>
<keyword evidence="4 6" id="KW-0802">TPR repeat</keyword>
<dbReference type="InterPro" id="IPR000160">
    <property type="entry name" value="GGDEF_dom"/>
</dbReference>
<dbReference type="PROSITE" id="PS50005">
    <property type="entry name" value="TPR"/>
    <property type="match status" value="1"/>
</dbReference>
<dbReference type="InterPro" id="IPR043128">
    <property type="entry name" value="Rev_trsase/Diguanyl_cyclase"/>
</dbReference>
<evidence type="ECO:0000259" key="8">
    <source>
        <dbReference type="Pfam" id="PF00990"/>
    </source>
</evidence>
<evidence type="ECO:0000256" key="7">
    <source>
        <dbReference type="SAM" id="Coils"/>
    </source>
</evidence>
<dbReference type="InterPro" id="IPR051476">
    <property type="entry name" value="Bac_ResReg_Asp_Phosphatase"/>
</dbReference>
<dbReference type="SUPFAM" id="SSF55073">
    <property type="entry name" value="Nucleotide cyclase"/>
    <property type="match status" value="1"/>
</dbReference>
<dbReference type="InterPro" id="IPR011990">
    <property type="entry name" value="TPR-like_helical_dom_sf"/>
</dbReference>
<sequence length="518" mass="58996">MFSCEAFEQEIARLDHIIHFGQAEQAISSLKRLLREHRATPQRASQIHYLLAHTAWARNDFSSAKREIRRSLKVPATENPFYFKAKMLSADIMNAMGNYAGALKVSLELLEQADPKQEPHHFAIAYLGIGDFYLLNNENQRALICQRYAYSFAKQSNDVKIILKSALHLLNNLTSGKEFAESIDIISFCWSIIQNGFNDPAWIAELHHYTGLSFIETGDFERAAESLHQSLTIHIRENLLWGQTQNRIALATLYQRSGDLKQACSMLESTILLASSFDQGFLQKKICLQLRDVRIMQGDFAAALAAQETYHKIEVNYQAKLAKNIKSLSQAQLSELDKKQEIIILQLENKSLQHEVKQLQALLDFKNNNLDPLTLLPDRKAFISHLPSQAHQPIFGYLFSIDNLMEINETIAYDVGDEILMRCSELLQSLRPQLSLQILTWFRYSGQQFILLSPIQAPQNLSAIFDDAFNQVTFNSQIQPQLRLIYAPIQLHHQAIATLVNTTPCWTLNLATRGPNAQ</sequence>
<keyword evidence="7" id="KW-0175">Coiled coil</keyword>
<dbReference type="RefSeq" id="WP_203569600.1">
    <property type="nucleotide sequence ID" value="NZ_WOFE01000001.1"/>
</dbReference>
<evidence type="ECO:0000256" key="2">
    <source>
        <dbReference type="ARBA" id="ARBA00022490"/>
    </source>
</evidence>
<dbReference type="Proteomes" id="UP001195660">
    <property type="component" value="Unassembled WGS sequence"/>
</dbReference>
<dbReference type="Pfam" id="PF00990">
    <property type="entry name" value="GGDEF"/>
    <property type="match status" value="1"/>
</dbReference>
<name>A0ABS2C814_9NEIS</name>